<dbReference type="GO" id="GO:0000785">
    <property type="term" value="C:chromatin"/>
    <property type="evidence" value="ECO:0007669"/>
    <property type="project" value="TreeGrafter"/>
</dbReference>
<feature type="region of interest" description="Disordered" evidence="6">
    <location>
        <begin position="645"/>
        <end position="678"/>
    </location>
</feature>
<dbReference type="GO" id="GO:0005667">
    <property type="term" value="C:transcription regulator complex"/>
    <property type="evidence" value="ECO:0007669"/>
    <property type="project" value="TreeGrafter"/>
</dbReference>
<dbReference type="PROSITE" id="PS00028">
    <property type="entry name" value="ZINC_FINGER_C2H2_1"/>
    <property type="match status" value="2"/>
</dbReference>
<dbReference type="GO" id="GO:0000981">
    <property type="term" value="F:DNA-binding transcription factor activity, RNA polymerase II-specific"/>
    <property type="evidence" value="ECO:0007669"/>
    <property type="project" value="UniProtKB-ARBA"/>
</dbReference>
<feature type="compositionally biased region" description="Polar residues" evidence="6">
    <location>
        <begin position="716"/>
        <end position="730"/>
    </location>
</feature>
<evidence type="ECO:0000313" key="9">
    <source>
        <dbReference type="Proteomes" id="UP000053664"/>
    </source>
</evidence>
<feature type="domain" description="C2H2-type" evidence="7">
    <location>
        <begin position="233"/>
        <end position="262"/>
    </location>
</feature>
<dbReference type="RefSeq" id="XP_007879981.1">
    <property type="nucleotide sequence ID" value="XM_007881790.1"/>
</dbReference>
<feature type="compositionally biased region" description="Polar residues" evidence="6">
    <location>
        <begin position="654"/>
        <end position="665"/>
    </location>
</feature>
<organism evidence="8 9">
    <name type="scientific">Pseudozyma flocculosa PF-1</name>
    <dbReference type="NCBI Taxonomy" id="1277687"/>
    <lineage>
        <taxon>Eukaryota</taxon>
        <taxon>Fungi</taxon>
        <taxon>Dikarya</taxon>
        <taxon>Basidiomycota</taxon>
        <taxon>Ustilaginomycotina</taxon>
        <taxon>Ustilaginomycetes</taxon>
        <taxon>Ustilaginales</taxon>
        <taxon>Ustilaginaceae</taxon>
        <taxon>Pseudozyma</taxon>
    </lineage>
</organism>
<evidence type="ECO:0000256" key="6">
    <source>
        <dbReference type="SAM" id="MobiDB-lite"/>
    </source>
</evidence>
<keyword evidence="1" id="KW-0479">Metal-binding</keyword>
<feature type="region of interest" description="Disordered" evidence="6">
    <location>
        <begin position="712"/>
        <end position="746"/>
    </location>
</feature>
<dbReference type="GO" id="GO:0008270">
    <property type="term" value="F:zinc ion binding"/>
    <property type="evidence" value="ECO:0007669"/>
    <property type="project" value="UniProtKB-KW"/>
</dbReference>
<dbReference type="GO" id="GO:0031519">
    <property type="term" value="C:PcG protein complex"/>
    <property type="evidence" value="ECO:0007669"/>
    <property type="project" value="TreeGrafter"/>
</dbReference>
<dbReference type="KEGG" id="pfp:PFL1_04267"/>
<evidence type="ECO:0000256" key="1">
    <source>
        <dbReference type="ARBA" id="ARBA00022723"/>
    </source>
</evidence>
<dbReference type="InterPro" id="IPR036236">
    <property type="entry name" value="Znf_C2H2_sf"/>
</dbReference>
<feature type="compositionally biased region" description="Basic and acidic residues" evidence="6">
    <location>
        <begin position="537"/>
        <end position="546"/>
    </location>
</feature>
<feature type="domain" description="C2H2-type" evidence="7">
    <location>
        <begin position="263"/>
        <end position="287"/>
    </location>
</feature>
<dbReference type="GeneID" id="19318373"/>
<feature type="compositionally biased region" description="Basic and acidic residues" evidence="6">
    <location>
        <begin position="105"/>
        <end position="114"/>
    </location>
</feature>
<dbReference type="FunFam" id="3.30.160.60:FF:002926">
    <property type="entry name" value="Uncharacterized protein"/>
    <property type="match status" value="1"/>
</dbReference>
<feature type="compositionally biased region" description="Low complexity" evidence="6">
    <location>
        <begin position="586"/>
        <end position="607"/>
    </location>
</feature>
<dbReference type="Proteomes" id="UP000053664">
    <property type="component" value="Unassembled WGS sequence"/>
</dbReference>
<feature type="compositionally biased region" description="Low complexity" evidence="6">
    <location>
        <begin position="10"/>
        <end position="30"/>
    </location>
</feature>
<dbReference type="SMART" id="SM00355">
    <property type="entry name" value="ZnF_C2H2"/>
    <property type="match status" value="2"/>
</dbReference>
<dbReference type="HOGENOM" id="CLU_434199_0_0_1"/>
<evidence type="ECO:0000256" key="3">
    <source>
        <dbReference type="ARBA" id="ARBA00022771"/>
    </source>
</evidence>
<dbReference type="AlphaFoldDB" id="A0A061HCW7"/>
<evidence type="ECO:0000256" key="2">
    <source>
        <dbReference type="ARBA" id="ARBA00022737"/>
    </source>
</evidence>
<feature type="region of interest" description="Disordered" evidence="6">
    <location>
        <begin position="519"/>
        <end position="607"/>
    </location>
</feature>
<keyword evidence="4" id="KW-0862">Zinc</keyword>
<dbReference type="PROSITE" id="PS50157">
    <property type="entry name" value="ZINC_FINGER_C2H2_2"/>
    <property type="match status" value="2"/>
</dbReference>
<feature type="compositionally biased region" description="Polar residues" evidence="6">
    <location>
        <begin position="115"/>
        <end position="129"/>
    </location>
</feature>
<evidence type="ECO:0000259" key="7">
    <source>
        <dbReference type="PROSITE" id="PS50157"/>
    </source>
</evidence>
<dbReference type="EMBL" id="KE361635">
    <property type="protein sequence ID" value="EPQ28441.1"/>
    <property type="molecule type" value="Genomic_DNA"/>
</dbReference>
<sequence length="746" mass="77920">MSTFSLPSAGGVVSLLNGRGRRGSSSESEGPLTLSATGGRPLGSAFEGASQHASSTDSFTRSSGRRSSSSASSSPATSIEPALDGGNRSGTRKNGSDISNSTRLPRIDMSDRRTSMSGPRTTFSSTEHFNASPLPMSGRPGDTMAPSMSGVFPPGQWDRSGGFANPPPMDPSDYGRRPSSAADMGSRGYPTPGASSGYDTNGQAHAAGASAPARKGGKEGGSGAITIGGKKRYPCQHPGCDKTFSTSGHAARHNRIHTGQKPYRCTFPGCKARFSRQDNSLQHYRTHILHPKGRSSQSSQAREASGQYELDGMEVEGLDAEAEAKAELGRRALEDGTAIAVVHEVKDQHGRKKGETIERMVGMPRGRRDSLHSTALEDERSTSPSSVGSARIERQASLPGIAHVEPPHYDGPSDFWSSSAVRHHRLSLPHPHGGVVPPEPYSRPGQPMAMSVAPGLAPAWSGGSSVFDPRLEMSSPQLSQSTASASRRESIDPALRTLPGLPDGDLRLDAASLRSANLSMPQPYGRANGFSGASPRFEQDPADFHRRSLSMGTSHDRGGAMPAQLRSSGAPYPISAPGSNMPSARASQSPKSSPTSSSNSGPDSAAARSLSVLDKLASANTSSTSLPAALSSLTARSRLLTGAAGSAGPGYQHPYSSDRSTNLDASSCRDDPLSSIPSGNLTLPLLHSSRSPLTGTIKANDDRELSTIDADRMATQPHNSALRSGASQDKITLPPLNPPGSGGRRW</sequence>
<dbReference type="SUPFAM" id="SSF57667">
    <property type="entry name" value="beta-beta-alpha zinc fingers"/>
    <property type="match status" value="2"/>
</dbReference>
<accession>A0A061HCW7</accession>
<dbReference type="PANTHER" id="PTHR14003">
    <property type="entry name" value="TRANSCRIPTIONAL REPRESSOR PROTEIN YY"/>
    <property type="match status" value="1"/>
</dbReference>
<keyword evidence="2" id="KW-0677">Repeat</keyword>
<evidence type="ECO:0000313" key="8">
    <source>
        <dbReference type="EMBL" id="EPQ28441.1"/>
    </source>
</evidence>
<gene>
    <name evidence="8" type="ORF">PFL1_04267</name>
</gene>
<keyword evidence="3 5" id="KW-0863">Zinc-finger</keyword>
<dbReference type="OrthoDB" id="654211at2759"/>
<dbReference type="FunFam" id="3.30.160.60:FF:000072">
    <property type="entry name" value="zinc finger protein 143 isoform X1"/>
    <property type="match status" value="1"/>
</dbReference>
<dbReference type="eggNOG" id="KOG1721">
    <property type="taxonomic scope" value="Eukaryota"/>
</dbReference>
<evidence type="ECO:0000256" key="4">
    <source>
        <dbReference type="ARBA" id="ARBA00022833"/>
    </source>
</evidence>
<protein>
    <recommendedName>
        <fullName evidence="7">C2H2-type domain-containing protein</fullName>
    </recommendedName>
</protein>
<dbReference type="Gene3D" id="3.30.160.60">
    <property type="entry name" value="Classic Zinc Finger"/>
    <property type="match status" value="2"/>
</dbReference>
<feature type="compositionally biased region" description="Low complexity" evidence="6">
    <location>
        <begin position="202"/>
        <end position="214"/>
    </location>
</feature>
<dbReference type="GO" id="GO:0000978">
    <property type="term" value="F:RNA polymerase II cis-regulatory region sequence-specific DNA binding"/>
    <property type="evidence" value="ECO:0007669"/>
    <property type="project" value="TreeGrafter"/>
</dbReference>
<feature type="compositionally biased region" description="Basic and acidic residues" evidence="6">
    <location>
        <begin position="366"/>
        <end position="381"/>
    </location>
</feature>
<proteinExistence type="predicted"/>
<reference evidence="8 9" key="1">
    <citation type="journal article" date="2013" name="Plant Cell">
        <title>The transition from a phytopathogenic smut ancestor to an anamorphic biocontrol agent deciphered by comparative whole-genome analysis.</title>
        <authorList>
            <person name="Lefebvre F."/>
            <person name="Joly D.L."/>
            <person name="Labbe C."/>
            <person name="Teichmann B."/>
            <person name="Linning R."/>
            <person name="Belzile F."/>
            <person name="Bakkeren G."/>
            <person name="Belanger R.R."/>
        </authorList>
    </citation>
    <scope>NUCLEOTIDE SEQUENCE [LARGE SCALE GENOMIC DNA]</scope>
    <source>
        <strain evidence="8 9">PF-1</strain>
    </source>
</reference>
<dbReference type="InterPro" id="IPR013087">
    <property type="entry name" value="Znf_C2H2_type"/>
</dbReference>
<feature type="region of interest" description="Disordered" evidence="6">
    <location>
        <begin position="1"/>
        <end position="230"/>
    </location>
</feature>
<feature type="compositionally biased region" description="Polar residues" evidence="6">
    <location>
        <begin position="474"/>
        <end position="485"/>
    </location>
</feature>
<feature type="region of interest" description="Disordered" evidence="6">
    <location>
        <begin position="365"/>
        <end position="391"/>
    </location>
</feature>
<evidence type="ECO:0000256" key="5">
    <source>
        <dbReference type="PROSITE-ProRule" id="PRU00042"/>
    </source>
</evidence>
<feature type="compositionally biased region" description="Polar residues" evidence="6">
    <location>
        <begin position="92"/>
        <end position="103"/>
    </location>
</feature>
<name>A0A061HCW7_9BASI</name>
<feature type="compositionally biased region" description="Low complexity" evidence="6">
    <location>
        <begin position="53"/>
        <end position="78"/>
    </location>
</feature>
<dbReference type="PANTHER" id="PTHR14003:SF19">
    <property type="entry name" value="YY2 TRANSCRIPTION FACTOR"/>
    <property type="match status" value="1"/>
</dbReference>
<feature type="region of interest" description="Disordered" evidence="6">
    <location>
        <begin position="467"/>
        <end position="504"/>
    </location>
</feature>